<reference evidence="7 8" key="1">
    <citation type="journal article" date="2004" name="Science">
        <title>Complete genome sequence of the apicomplexan, Cryptosporidium parvum.</title>
        <authorList>
            <person name="Abrahamsen M.S."/>
            <person name="Templeton T.J."/>
            <person name="Enomoto S."/>
            <person name="Abrahante J.E."/>
            <person name="Zhu G."/>
            <person name="Lancto C.A."/>
            <person name="Deng M."/>
            <person name="Liu C."/>
            <person name="Widmer G."/>
            <person name="Tzipori S."/>
            <person name="Buck G.A."/>
            <person name="Xu P."/>
            <person name="Bankier A.T."/>
            <person name="Dear P.H."/>
            <person name="Konfortov B.A."/>
            <person name="Spriggs H.F."/>
            <person name="Iyer L."/>
            <person name="Anantharaman V."/>
            <person name="Aravind L."/>
            <person name="Kapur V."/>
        </authorList>
    </citation>
    <scope>NUCLEOTIDE SEQUENCE [LARGE SCALE GENOMIC DNA]</scope>
    <source>
        <strain evidence="8">Iowa II</strain>
    </source>
</reference>
<protein>
    <recommendedName>
        <fullName evidence="6">GDT1 family protein</fullName>
    </recommendedName>
</protein>
<comment type="similarity">
    <text evidence="2 6">Belongs to the GDT1 family.</text>
</comment>
<dbReference type="Proteomes" id="UP000006726">
    <property type="component" value="Chromosome 4"/>
</dbReference>
<evidence type="ECO:0000256" key="3">
    <source>
        <dbReference type="ARBA" id="ARBA00022692"/>
    </source>
</evidence>
<dbReference type="RefSeq" id="XP_625649.1">
    <property type="nucleotide sequence ID" value="XM_625649.1"/>
</dbReference>
<evidence type="ECO:0000256" key="6">
    <source>
        <dbReference type="RuleBase" id="RU365102"/>
    </source>
</evidence>
<dbReference type="PANTHER" id="PTHR12608:SF1">
    <property type="entry name" value="TRANSMEMBRANE PROTEIN 165"/>
    <property type="match status" value="1"/>
</dbReference>
<comment type="caution">
    <text evidence="7">The sequence shown here is derived from an EMBL/GenBank/DDBJ whole genome shotgun (WGS) entry which is preliminary data.</text>
</comment>
<dbReference type="GeneID" id="3372660"/>
<accession>Q5CQJ9</accession>
<feature type="transmembrane region" description="Helical" evidence="6">
    <location>
        <begin position="252"/>
        <end position="271"/>
    </location>
</feature>
<dbReference type="GO" id="GO:0005794">
    <property type="term" value="C:Golgi apparatus"/>
    <property type="evidence" value="ECO:0007669"/>
    <property type="project" value="TreeGrafter"/>
</dbReference>
<dbReference type="GO" id="GO:0005384">
    <property type="term" value="F:manganese ion transmembrane transporter activity"/>
    <property type="evidence" value="ECO:0007669"/>
    <property type="project" value="TreeGrafter"/>
</dbReference>
<dbReference type="STRING" id="353152.Q5CQJ9"/>
<dbReference type="EMBL" id="AAEE01000009">
    <property type="protein sequence ID" value="EAK87729.1"/>
    <property type="molecule type" value="Genomic_DNA"/>
</dbReference>
<dbReference type="InParanoid" id="Q5CQJ9"/>
<dbReference type="PANTHER" id="PTHR12608">
    <property type="entry name" value="TRANSMEMBRANE PROTEIN HTP-1 RELATED"/>
    <property type="match status" value="1"/>
</dbReference>
<comment type="subcellular location">
    <subcellularLocation>
        <location evidence="1 6">Membrane</location>
        <topology evidence="1 6">Multi-pass membrane protein</topology>
    </subcellularLocation>
</comment>
<dbReference type="Pfam" id="PF01169">
    <property type="entry name" value="GDT1"/>
    <property type="match status" value="2"/>
</dbReference>
<feature type="non-terminal residue" evidence="7">
    <location>
        <position position="1"/>
    </location>
</feature>
<evidence type="ECO:0000313" key="8">
    <source>
        <dbReference type="Proteomes" id="UP000006726"/>
    </source>
</evidence>
<dbReference type="GO" id="GO:0032468">
    <property type="term" value="P:Golgi calcium ion homeostasis"/>
    <property type="evidence" value="ECO:0007669"/>
    <property type="project" value="TreeGrafter"/>
</dbReference>
<gene>
    <name evidence="7" type="ORF">cgd4_420</name>
</gene>
<evidence type="ECO:0000256" key="2">
    <source>
        <dbReference type="ARBA" id="ARBA00009190"/>
    </source>
</evidence>
<evidence type="ECO:0000256" key="4">
    <source>
        <dbReference type="ARBA" id="ARBA00022989"/>
    </source>
</evidence>
<evidence type="ECO:0000256" key="1">
    <source>
        <dbReference type="ARBA" id="ARBA00004141"/>
    </source>
</evidence>
<proteinExistence type="inferred from homology"/>
<dbReference type="GO" id="GO:0016020">
    <property type="term" value="C:membrane"/>
    <property type="evidence" value="ECO:0007669"/>
    <property type="project" value="UniProtKB-SubCell"/>
</dbReference>
<feature type="transmembrane region" description="Helical" evidence="6">
    <location>
        <begin position="220"/>
        <end position="240"/>
    </location>
</feature>
<keyword evidence="3 6" id="KW-0812">Transmembrane</keyword>
<feature type="transmembrane region" description="Helical" evidence="6">
    <location>
        <begin position="49"/>
        <end position="73"/>
    </location>
</feature>
<sequence length="273" mass="30246">LPLTKSKNSLKKMANIIKSFWMSLSSIFLSELGDKTFFISAILSMNNSAWIIFAGSMFALAGMTLFACLIGFILPNLFTPKYTHYASCVLFFIFGLKSLYEGLFLIESGNANNEFLEVKAELDKSRKKMSSITIDNKLEALDTGNMLFKDVELCNTRNNEEDLNVSSSKICMDECIKHRGLFRIIKNKSFIQAFTLTALAEWGDRSQIATILLSAYNDPFSVFFGSIIGHSICTGLACYGGKYLSKFISPRMVTISGGILFFAFAIGGIVMGP</sequence>
<dbReference type="AlphaFoldDB" id="Q5CQJ9"/>
<organism evidence="7 8">
    <name type="scientific">Cryptosporidium parvum (strain Iowa II)</name>
    <dbReference type="NCBI Taxonomy" id="353152"/>
    <lineage>
        <taxon>Eukaryota</taxon>
        <taxon>Sar</taxon>
        <taxon>Alveolata</taxon>
        <taxon>Apicomplexa</taxon>
        <taxon>Conoidasida</taxon>
        <taxon>Coccidia</taxon>
        <taxon>Eucoccidiorida</taxon>
        <taxon>Eimeriorina</taxon>
        <taxon>Cryptosporidiidae</taxon>
        <taxon>Cryptosporidium</taxon>
    </lineage>
</organism>
<keyword evidence="8" id="KW-1185">Reference proteome</keyword>
<dbReference type="KEGG" id="cpv:cgd4_420"/>
<dbReference type="InterPro" id="IPR001727">
    <property type="entry name" value="GDT1-like"/>
</dbReference>
<keyword evidence="4 6" id="KW-1133">Transmembrane helix</keyword>
<dbReference type="OMA" id="HAIACAM"/>
<dbReference type="GO" id="GO:0015085">
    <property type="term" value="F:calcium ion transmembrane transporter activity"/>
    <property type="evidence" value="ECO:0007669"/>
    <property type="project" value="TreeGrafter"/>
</dbReference>
<keyword evidence="5 6" id="KW-0472">Membrane</keyword>
<evidence type="ECO:0000313" key="7">
    <source>
        <dbReference type="EMBL" id="EAK87729.1"/>
    </source>
</evidence>
<name>Q5CQJ9_CRYPI</name>
<dbReference type="OrthoDB" id="442680at2759"/>
<feature type="transmembrane region" description="Helical" evidence="6">
    <location>
        <begin position="20"/>
        <end position="43"/>
    </location>
</feature>
<dbReference type="GO" id="GO:0032472">
    <property type="term" value="P:Golgi calcium ion transport"/>
    <property type="evidence" value="ECO:0007669"/>
    <property type="project" value="TreeGrafter"/>
</dbReference>
<feature type="transmembrane region" description="Helical" evidence="6">
    <location>
        <begin position="85"/>
        <end position="106"/>
    </location>
</feature>
<evidence type="ECO:0000256" key="5">
    <source>
        <dbReference type="ARBA" id="ARBA00023136"/>
    </source>
</evidence>